<keyword evidence="2" id="KW-1185">Reference proteome</keyword>
<sequence>MAIDYQVRRCTRRCAAADRELTAGESFVSVLVDEGAEVVRRDYSAVAWNGPPEGTIAWWRSTMPGNGEAKPAPREALLALLDEWADKPEEAPARYLLALLLVRRRVLRLQGEGFLDGLHGKETKQGDVETLTLVCRERDDPIEIAITPPSAEEAPRLQERLSELLGAA</sequence>
<dbReference type="RefSeq" id="WP_145114522.1">
    <property type="nucleotide sequence ID" value="NZ_CP036349.1"/>
</dbReference>
<dbReference type="AlphaFoldDB" id="A0A518KC26"/>
<proteinExistence type="predicted"/>
<dbReference type="Proteomes" id="UP000316426">
    <property type="component" value="Chromosome"/>
</dbReference>
<dbReference type="EMBL" id="CP036349">
    <property type="protein sequence ID" value="QDV75334.1"/>
    <property type="molecule type" value="Genomic_DNA"/>
</dbReference>
<evidence type="ECO:0000313" key="2">
    <source>
        <dbReference type="Proteomes" id="UP000316426"/>
    </source>
</evidence>
<reference evidence="1 2" key="1">
    <citation type="submission" date="2019-02" db="EMBL/GenBank/DDBJ databases">
        <title>Deep-cultivation of Planctomycetes and their phenomic and genomic characterization uncovers novel biology.</title>
        <authorList>
            <person name="Wiegand S."/>
            <person name="Jogler M."/>
            <person name="Boedeker C."/>
            <person name="Pinto D."/>
            <person name="Vollmers J."/>
            <person name="Rivas-Marin E."/>
            <person name="Kohn T."/>
            <person name="Peeters S.H."/>
            <person name="Heuer A."/>
            <person name="Rast P."/>
            <person name="Oberbeckmann S."/>
            <person name="Bunk B."/>
            <person name="Jeske O."/>
            <person name="Meyerdierks A."/>
            <person name="Storesund J.E."/>
            <person name="Kallscheuer N."/>
            <person name="Luecker S."/>
            <person name="Lage O.M."/>
            <person name="Pohl T."/>
            <person name="Merkel B.J."/>
            <person name="Hornburger P."/>
            <person name="Mueller R.-W."/>
            <person name="Bruemmer F."/>
            <person name="Labrenz M."/>
            <person name="Spormann A.M."/>
            <person name="Op den Camp H."/>
            <person name="Overmann J."/>
            <person name="Amann R."/>
            <person name="Jetten M.S.M."/>
            <person name="Mascher T."/>
            <person name="Medema M.H."/>
            <person name="Devos D.P."/>
            <person name="Kaster A.-K."/>
            <person name="Ovreas L."/>
            <person name="Rohde M."/>
            <person name="Galperin M.Y."/>
            <person name="Jogler C."/>
        </authorList>
    </citation>
    <scope>NUCLEOTIDE SEQUENCE [LARGE SCALE GENOMIC DNA]</scope>
    <source>
        <strain evidence="1 2">Spa11</strain>
    </source>
</reference>
<organism evidence="1 2">
    <name type="scientific">Botrimarina mediterranea</name>
    <dbReference type="NCBI Taxonomy" id="2528022"/>
    <lineage>
        <taxon>Bacteria</taxon>
        <taxon>Pseudomonadati</taxon>
        <taxon>Planctomycetota</taxon>
        <taxon>Planctomycetia</taxon>
        <taxon>Pirellulales</taxon>
        <taxon>Lacipirellulaceae</taxon>
        <taxon>Botrimarina</taxon>
    </lineage>
</organism>
<name>A0A518KC26_9BACT</name>
<gene>
    <name evidence="1" type="ORF">Spa11_35490</name>
</gene>
<protein>
    <submittedName>
        <fullName evidence="1">Uncharacterized protein</fullName>
    </submittedName>
</protein>
<accession>A0A518KC26</accession>
<dbReference type="KEGG" id="bmei:Spa11_35490"/>
<evidence type="ECO:0000313" key="1">
    <source>
        <dbReference type="EMBL" id="QDV75334.1"/>
    </source>
</evidence>